<sequence>MGSYRRQEELDERRRASAIQLQRQLQRRFRSWLRPDQKGGEGTAKLAKLTVAPQVALSGGFWARPVFRAFATYAKWNDQAQSTVPQGGGAQVIDRNQIANGVFKDKTNGMSYGVQVEAWW</sequence>
<organism evidence="1 2">
    <name type="scientific">Piscinibacter aquaticus</name>
    <dbReference type="NCBI Taxonomy" id="392597"/>
    <lineage>
        <taxon>Bacteria</taxon>
        <taxon>Pseudomonadati</taxon>
        <taxon>Pseudomonadota</taxon>
        <taxon>Betaproteobacteria</taxon>
        <taxon>Burkholderiales</taxon>
        <taxon>Sphaerotilaceae</taxon>
        <taxon>Piscinibacter</taxon>
    </lineage>
</organism>
<proteinExistence type="predicted"/>
<protein>
    <submittedName>
        <fullName evidence="1">Carbohydrate porin</fullName>
    </submittedName>
</protein>
<dbReference type="InterPro" id="IPR003192">
    <property type="entry name" value="Porin_LamB"/>
</dbReference>
<reference evidence="1 2" key="1">
    <citation type="submission" date="2019-08" db="EMBL/GenBank/DDBJ databases">
        <authorList>
            <person name="Khan S.A."/>
            <person name="Jeon C.O."/>
            <person name="Jeong S.E."/>
        </authorList>
    </citation>
    <scope>NUCLEOTIDE SEQUENCE [LARGE SCALE GENOMIC DNA]</scope>
    <source>
        <strain evidence="2">IMCC1728</strain>
    </source>
</reference>
<keyword evidence="2" id="KW-1185">Reference proteome</keyword>
<dbReference type="InterPro" id="IPR036998">
    <property type="entry name" value="Porin_LamB_sf"/>
</dbReference>
<name>A0A5C6U2J8_9BURK</name>
<gene>
    <name evidence="1" type="ORF">FSC37_08695</name>
</gene>
<dbReference type="SUPFAM" id="SSF56935">
    <property type="entry name" value="Porins"/>
    <property type="match status" value="1"/>
</dbReference>
<comment type="caution">
    <text evidence="1">The sequence shown here is derived from an EMBL/GenBank/DDBJ whole genome shotgun (WGS) entry which is preliminary data.</text>
</comment>
<dbReference type="GO" id="GO:0016020">
    <property type="term" value="C:membrane"/>
    <property type="evidence" value="ECO:0007669"/>
    <property type="project" value="InterPro"/>
</dbReference>
<dbReference type="Pfam" id="PF02264">
    <property type="entry name" value="LamB"/>
    <property type="match status" value="1"/>
</dbReference>
<dbReference type="Gene3D" id="2.40.170.10">
    <property type="entry name" value="Porin, LamB type"/>
    <property type="match status" value="1"/>
</dbReference>
<evidence type="ECO:0000313" key="1">
    <source>
        <dbReference type="EMBL" id="TXC65986.1"/>
    </source>
</evidence>
<dbReference type="EMBL" id="VOPW01000001">
    <property type="protein sequence ID" value="TXC65986.1"/>
    <property type="molecule type" value="Genomic_DNA"/>
</dbReference>
<evidence type="ECO:0000313" key="2">
    <source>
        <dbReference type="Proteomes" id="UP000321832"/>
    </source>
</evidence>
<dbReference type="Proteomes" id="UP000321832">
    <property type="component" value="Unassembled WGS sequence"/>
</dbReference>
<dbReference type="AlphaFoldDB" id="A0A5C6U2J8"/>
<dbReference type="GO" id="GO:0015288">
    <property type="term" value="F:porin activity"/>
    <property type="evidence" value="ECO:0007669"/>
    <property type="project" value="InterPro"/>
</dbReference>
<dbReference type="GO" id="GO:0034219">
    <property type="term" value="P:carbohydrate transmembrane transport"/>
    <property type="evidence" value="ECO:0007669"/>
    <property type="project" value="InterPro"/>
</dbReference>
<accession>A0A5C6U2J8</accession>